<dbReference type="PANTHER" id="PTHR47941">
    <property type="entry name" value="PENTATRICOPEPTIDE REPEAT-CONTAINING PROTEIN 3, MITOCHONDRIAL"/>
    <property type="match status" value="1"/>
</dbReference>
<dbReference type="Pfam" id="PF13041">
    <property type="entry name" value="PPR_2"/>
    <property type="match status" value="4"/>
</dbReference>
<sequence>MLLYSEMIACGVWPNVFIVNVLVHSFVKVGNLSFALELLRSFGAKNIIDTVTYNTLIWGFFVKGFCGIGLVSYEEWIMYNLTTDGICKDVIGFNILIDGYCKSGDINYAMELMDRIRREGLVPDIISYNTLINGFCKTGDFFMAKSLIVEILGSRRRKDLNILAGNCNQKKVENGVVLEPNFITHTMLISAYCKQEVLEEALSLYEEMVANGILPDAITYSSIINGLRKHVKLAEAKILMMDMEMERMGVDPNHVSYATLMNMFFKVGNSMDAFTLKSLMVVRDIVFDVVVYTILMDGLFKVGKPKESMFITLLKHKLVPNTVTYSTLVHGLCKLGDINGAESALEEMKEKYVVPNVVTYSSIINKYVRKGILDEAVNIMRKMMGKNIFPNVYIYAALIDGYFKAGKETVALDLYNEMKLIGLVENSFILDAFVNNLKRSGRMWEADELAKDMMSRGLSLDHVNYTSLMDSFFKEGKESAALTLA</sequence>
<evidence type="ECO:0008006" key="6">
    <source>
        <dbReference type="Google" id="ProtNLM"/>
    </source>
</evidence>
<dbReference type="EMBL" id="JBBPBN010000079">
    <property type="protein sequence ID" value="KAK8983666.1"/>
    <property type="molecule type" value="Genomic_DNA"/>
</dbReference>
<feature type="repeat" description="PPR" evidence="3">
    <location>
        <begin position="321"/>
        <end position="355"/>
    </location>
</feature>
<dbReference type="InterPro" id="IPR002885">
    <property type="entry name" value="PPR_rpt"/>
</dbReference>
<comment type="similarity">
    <text evidence="1">Belongs to the PPR family. P subfamily.</text>
</comment>
<evidence type="ECO:0000256" key="1">
    <source>
        <dbReference type="ARBA" id="ARBA00007626"/>
    </source>
</evidence>
<proteinExistence type="inferred from homology"/>
<feature type="repeat" description="PPR" evidence="3">
    <location>
        <begin position="89"/>
        <end position="123"/>
    </location>
</feature>
<dbReference type="Gene3D" id="1.25.40.10">
    <property type="entry name" value="Tetratricopeptide repeat domain"/>
    <property type="match status" value="6"/>
</dbReference>
<protein>
    <recommendedName>
        <fullName evidence="6">Pentatricopeptide repeat-containing protein</fullName>
    </recommendedName>
</protein>
<keyword evidence="5" id="KW-1185">Reference proteome</keyword>
<evidence type="ECO:0000256" key="2">
    <source>
        <dbReference type="ARBA" id="ARBA00022737"/>
    </source>
</evidence>
<feature type="repeat" description="PPR" evidence="3">
    <location>
        <begin position="356"/>
        <end position="390"/>
    </location>
</feature>
<dbReference type="Pfam" id="PF12854">
    <property type="entry name" value="PPR_1"/>
    <property type="match status" value="1"/>
</dbReference>
<dbReference type="Pfam" id="PF01535">
    <property type="entry name" value="PPR"/>
    <property type="match status" value="1"/>
</dbReference>
<evidence type="ECO:0000313" key="4">
    <source>
        <dbReference type="EMBL" id="KAK8983666.1"/>
    </source>
</evidence>
<comment type="caution">
    <text evidence="4">The sequence shown here is derived from an EMBL/GenBank/DDBJ whole genome shotgun (WGS) entry which is preliminary data.</text>
</comment>
<evidence type="ECO:0000313" key="5">
    <source>
        <dbReference type="Proteomes" id="UP001396334"/>
    </source>
</evidence>
<organism evidence="4 5">
    <name type="scientific">Hibiscus sabdariffa</name>
    <name type="common">roselle</name>
    <dbReference type="NCBI Taxonomy" id="183260"/>
    <lineage>
        <taxon>Eukaryota</taxon>
        <taxon>Viridiplantae</taxon>
        <taxon>Streptophyta</taxon>
        <taxon>Embryophyta</taxon>
        <taxon>Tracheophyta</taxon>
        <taxon>Spermatophyta</taxon>
        <taxon>Magnoliopsida</taxon>
        <taxon>eudicotyledons</taxon>
        <taxon>Gunneridae</taxon>
        <taxon>Pentapetalae</taxon>
        <taxon>rosids</taxon>
        <taxon>malvids</taxon>
        <taxon>Malvales</taxon>
        <taxon>Malvaceae</taxon>
        <taxon>Malvoideae</taxon>
        <taxon>Hibiscus</taxon>
    </lineage>
</organism>
<dbReference type="PROSITE" id="PS51375">
    <property type="entry name" value="PPR"/>
    <property type="match status" value="7"/>
</dbReference>
<reference evidence="4 5" key="1">
    <citation type="journal article" date="2024" name="G3 (Bethesda)">
        <title>Genome assembly of Hibiscus sabdariffa L. provides insights into metabolisms of medicinal natural products.</title>
        <authorList>
            <person name="Kim T."/>
        </authorList>
    </citation>
    <scope>NUCLEOTIDE SEQUENCE [LARGE SCALE GENOMIC DNA]</scope>
    <source>
        <strain evidence="4">TK-2024</strain>
        <tissue evidence="4">Old leaves</tissue>
    </source>
</reference>
<dbReference type="NCBIfam" id="TIGR00756">
    <property type="entry name" value="PPR"/>
    <property type="match status" value="7"/>
</dbReference>
<feature type="repeat" description="PPR" evidence="3">
    <location>
        <begin position="216"/>
        <end position="252"/>
    </location>
</feature>
<accession>A0ABR2P5H0</accession>
<name>A0ABR2P5H0_9ROSI</name>
<dbReference type="Proteomes" id="UP001396334">
    <property type="component" value="Unassembled WGS sequence"/>
</dbReference>
<feature type="repeat" description="PPR" evidence="3">
    <location>
        <begin position="124"/>
        <end position="158"/>
    </location>
</feature>
<feature type="repeat" description="PPR" evidence="3">
    <location>
        <begin position="181"/>
        <end position="215"/>
    </location>
</feature>
<feature type="repeat" description="PPR" evidence="3">
    <location>
        <begin position="391"/>
        <end position="425"/>
    </location>
</feature>
<keyword evidence="2" id="KW-0677">Repeat</keyword>
<evidence type="ECO:0000256" key="3">
    <source>
        <dbReference type="PROSITE-ProRule" id="PRU00708"/>
    </source>
</evidence>
<dbReference type="InterPro" id="IPR011990">
    <property type="entry name" value="TPR-like_helical_dom_sf"/>
</dbReference>
<gene>
    <name evidence="4" type="ORF">V6N11_009455</name>
</gene>